<comment type="caution">
    <text evidence="8">The sequence shown here is derived from an EMBL/GenBank/DDBJ whole genome shotgun (WGS) entry which is preliminary data.</text>
</comment>
<dbReference type="SMART" id="SM01381">
    <property type="entry name" value="7TM_GPCR_Srsx"/>
    <property type="match status" value="1"/>
</dbReference>
<feature type="transmembrane region" description="Helical" evidence="6">
    <location>
        <begin position="259"/>
        <end position="279"/>
    </location>
</feature>
<evidence type="ECO:0000313" key="9">
    <source>
        <dbReference type="Proteomes" id="UP000031036"/>
    </source>
</evidence>
<evidence type="ECO:0000256" key="5">
    <source>
        <dbReference type="RuleBase" id="RU000688"/>
    </source>
</evidence>
<keyword evidence="2 5" id="KW-0812">Transmembrane</keyword>
<dbReference type="InterPro" id="IPR017452">
    <property type="entry name" value="GPCR_Rhodpsn_7TM"/>
</dbReference>
<dbReference type="AlphaFoldDB" id="A0A0B2UYF8"/>
<name>A0A0B2UYF8_TOXCA</name>
<evidence type="ECO:0000259" key="7">
    <source>
        <dbReference type="PROSITE" id="PS50262"/>
    </source>
</evidence>
<dbReference type="SUPFAM" id="SSF81321">
    <property type="entry name" value="Family A G protein-coupled receptor-like"/>
    <property type="match status" value="1"/>
</dbReference>
<keyword evidence="5" id="KW-0297">G-protein coupled receptor</keyword>
<dbReference type="PANTHER" id="PTHR47323">
    <property type="entry name" value="FMRFAMIDE PEPTIDE RECEPTOR FAMILY-RELATED"/>
    <property type="match status" value="1"/>
</dbReference>
<evidence type="ECO:0000256" key="6">
    <source>
        <dbReference type="SAM" id="Phobius"/>
    </source>
</evidence>
<dbReference type="Proteomes" id="UP000031036">
    <property type="component" value="Unassembled WGS sequence"/>
</dbReference>
<dbReference type="InterPro" id="IPR000276">
    <property type="entry name" value="GPCR_Rhodpsn"/>
</dbReference>
<comment type="similarity">
    <text evidence="5">Belongs to the G-protein coupled receptor 1 family.</text>
</comment>
<sequence length="393" mass="44773">MDLNHASVIDNVSAAVIHPHEENDDESVKLIETASAICTLVMILMCLCGVVGNSLSLYIYRTPTFRGRSINLLLAALSACDLFLCLLAMPVFSITQIQNFLPDLSKHLTGHILLFAYPVTLMLQSMSVWLLVSITIDRYLAVCHPFKVRAYCTQTRAAITILVIVFFSIAYNFVRFWEFTLNDSGGSATFEDSIVPLLRGDHLFMLLYQNIATLITQFFIPLIVLCFFNLQVARTILQAGEHRRELVSSEKREYSTAKMMLYVVIVFIFCYTLSMVLNLAEILDEELFRQPIGYLLNDVNNILVVINSSSSFIFYTKYSTRFRAQLRNLCCIRTCASYLPCCFKTSHQRSTTQKHFSIDGTTLRSNLPSQKCSTFYGEKRSSRIDLFTRLIEK</sequence>
<feature type="transmembrane region" description="Helical" evidence="6">
    <location>
        <begin position="72"/>
        <end position="92"/>
    </location>
</feature>
<evidence type="ECO:0000256" key="3">
    <source>
        <dbReference type="ARBA" id="ARBA00022989"/>
    </source>
</evidence>
<feature type="transmembrane region" description="Helical" evidence="6">
    <location>
        <begin position="299"/>
        <end position="318"/>
    </location>
</feature>
<dbReference type="PANTHER" id="PTHR47323:SF6">
    <property type="entry name" value="G-PROTEIN COUPLED RECEPTORS FAMILY 1 PROFILE DOMAIN-CONTAINING PROTEIN"/>
    <property type="match status" value="1"/>
</dbReference>
<evidence type="ECO:0000256" key="4">
    <source>
        <dbReference type="ARBA" id="ARBA00023136"/>
    </source>
</evidence>
<keyword evidence="5 8" id="KW-0675">Receptor</keyword>
<dbReference type="EMBL" id="JPKZ01002994">
    <property type="protein sequence ID" value="KHN73880.1"/>
    <property type="molecule type" value="Genomic_DNA"/>
</dbReference>
<dbReference type="STRING" id="6265.A0A0B2UYF8"/>
<comment type="subcellular location">
    <subcellularLocation>
        <location evidence="1">Membrane</location>
    </subcellularLocation>
</comment>
<keyword evidence="9" id="KW-1185">Reference proteome</keyword>
<feature type="transmembrane region" description="Helical" evidence="6">
    <location>
        <begin position="34"/>
        <end position="60"/>
    </location>
</feature>
<dbReference type="OrthoDB" id="10011262at2759"/>
<protein>
    <submittedName>
        <fullName evidence="8">FMRFamide receptor</fullName>
    </submittedName>
</protein>
<dbReference type="InterPro" id="IPR053352">
    <property type="entry name" value="FMRFamide_rcpt"/>
</dbReference>
<evidence type="ECO:0000313" key="8">
    <source>
        <dbReference type="EMBL" id="KHN73880.1"/>
    </source>
</evidence>
<dbReference type="Gene3D" id="1.20.1070.10">
    <property type="entry name" value="Rhodopsin 7-helix transmembrane proteins"/>
    <property type="match status" value="1"/>
</dbReference>
<dbReference type="PRINTS" id="PR00237">
    <property type="entry name" value="GPCRRHODOPSN"/>
</dbReference>
<gene>
    <name evidence="8" type="primary">FR</name>
    <name evidence="8" type="ORF">Tcan_16774</name>
</gene>
<feature type="transmembrane region" description="Helical" evidence="6">
    <location>
        <begin position="157"/>
        <end position="174"/>
    </location>
</feature>
<reference evidence="8 9" key="1">
    <citation type="submission" date="2014-11" db="EMBL/GenBank/DDBJ databases">
        <title>Genetic blueprint of the zoonotic pathogen Toxocara canis.</title>
        <authorList>
            <person name="Zhu X.-Q."/>
            <person name="Korhonen P.K."/>
            <person name="Cai H."/>
            <person name="Young N.D."/>
            <person name="Nejsum P."/>
            <person name="von Samson-Himmelstjerna G."/>
            <person name="Boag P.R."/>
            <person name="Tan P."/>
            <person name="Li Q."/>
            <person name="Min J."/>
            <person name="Yang Y."/>
            <person name="Wang X."/>
            <person name="Fang X."/>
            <person name="Hall R.S."/>
            <person name="Hofmann A."/>
            <person name="Sternberg P.W."/>
            <person name="Jex A.R."/>
            <person name="Gasser R.B."/>
        </authorList>
    </citation>
    <scope>NUCLEOTIDE SEQUENCE [LARGE SCALE GENOMIC DNA]</scope>
    <source>
        <strain evidence="8">PN_DK_2014</strain>
    </source>
</reference>
<keyword evidence="3 6" id="KW-1133">Transmembrane helix</keyword>
<proteinExistence type="inferred from homology"/>
<evidence type="ECO:0000256" key="1">
    <source>
        <dbReference type="ARBA" id="ARBA00004370"/>
    </source>
</evidence>
<keyword evidence="4 6" id="KW-0472">Membrane</keyword>
<accession>A0A0B2UYF8</accession>
<feature type="domain" description="G-protein coupled receptors family 1 profile" evidence="7">
    <location>
        <begin position="52"/>
        <end position="315"/>
    </location>
</feature>
<dbReference type="GO" id="GO:0016020">
    <property type="term" value="C:membrane"/>
    <property type="evidence" value="ECO:0007669"/>
    <property type="project" value="UniProtKB-SubCell"/>
</dbReference>
<keyword evidence="5" id="KW-0807">Transducer</keyword>
<feature type="transmembrane region" description="Helical" evidence="6">
    <location>
        <begin position="206"/>
        <end position="228"/>
    </location>
</feature>
<organism evidence="8 9">
    <name type="scientific">Toxocara canis</name>
    <name type="common">Canine roundworm</name>
    <dbReference type="NCBI Taxonomy" id="6265"/>
    <lineage>
        <taxon>Eukaryota</taxon>
        <taxon>Metazoa</taxon>
        <taxon>Ecdysozoa</taxon>
        <taxon>Nematoda</taxon>
        <taxon>Chromadorea</taxon>
        <taxon>Rhabditida</taxon>
        <taxon>Spirurina</taxon>
        <taxon>Ascaridomorpha</taxon>
        <taxon>Ascaridoidea</taxon>
        <taxon>Toxocaridae</taxon>
        <taxon>Toxocara</taxon>
    </lineage>
</organism>
<dbReference type="Pfam" id="PF00001">
    <property type="entry name" value="7tm_1"/>
    <property type="match status" value="1"/>
</dbReference>
<dbReference type="PROSITE" id="PS50262">
    <property type="entry name" value="G_PROTEIN_RECEP_F1_2"/>
    <property type="match status" value="1"/>
</dbReference>
<dbReference type="GO" id="GO:0004930">
    <property type="term" value="F:G protein-coupled receptor activity"/>
    <property type="evidence" value="ECO:0007669"/>
    <property type="project" value="UniProtKB-KW"/>
</dbReference>
<dbReference type="PROSITE" id="PS00237">
    <property type="entry name" value="G_PROTEIN_RECEP_F1_1"/>
    <property type="match status" value="1"/>
</dbReference>
<evidence type="ECO:0000256" key="2">
    <source>
        <dbReference type="ARBA" id="ARBA00022692"/>
    </source>
</evidence>
<dbReference type="OMA" id="HPHEEND"/>
<dbReference type="CDD" id="cd14978">
    <property type="entry name" value="7tmA_FMRFamide_R-like"/>
    <property type="match status" value="1"/>
</dbReference>
<feature type="transmembrane region" description="Helical" evidence="6">
    <location>
        <begin position="112"/>
        <end position="136"/>
    </location>
</feature>